<dbReference type="RefSeq" id="WP_394849591.1">
    <property type="nucleotide sequence ID" value="NZ_CP089982.1"/>
</dbReference>
<sequence length="330" mass="35895">MTINLCNGIPIFIRILGARIFGPAVTAGALLVGACACGDASIEEEKIGSVQLDIPPREQWRNGHGYCGETSLQSIALHYGAWVSQQVVRDAAGGELLLAVNETKALDALHFDYENWDYEKTSAPQFQQFATWLKGQMVQGHPVIFAAYLSESSDLEYDHIMPAVGIDFRRASGYDAQDTLSFNTNFGGRVRRTFGASWGTRQSCINDSNAGGCIPQGVDYGIAVLGITDRKRATLPVRLVMARNAEPNVSLGESAETMQTTVTVSGLTKGRSYALLRYDKAKNVPTDAMAAGFLASKYDKRVDFTATGNTWAESDTFDSDGVAYYRCVPR</sequence>
<dbReference type="EMBL" id="CP089982">
    <property type="protein sequence ID" value="WXA98962.1"/>
    <property type="molecule type" value="Genomic_DNA"/>
</dbReference>
<accession>A0ABZ2KMQ8</accession>
<reference evidence="1 2" key="1">
    <citation type="submission" date="2021-12" db="EMBL/GenBank/DDBJ databases">
        <title>Discovery of the Pendulisporaceae a myxobacterial family with distinct sporulation behavior and unique specialized metabolism.</title>
        <authorList>
            <person name="Garcia R."/>
            <person name="Popoff A."/>
            <person name="Bader C.D."/>
            <person name="Loehr J."/>
            <person name="Walesch S."/>
            <person name="Walt C."/>
            <person name="Boldt J."/>
            <person name="Bunk B."/>
            <person name="Haeckl F.J.F.P.J."/>
            <person name="Gunesch A.P."/>
            <person name="Birkelbach J."/>
            <person name="Nuebel U."/>
            <person name="Pietschmann T."/>
            <person name="Bach T."/>
            <person name="Mueller R."/>
        </authorList>
    </citation>
    <scope>NUCLEOTIDE SEQUENCE [LARGE SCALE GENOMIC DNA]</scope>
    <source>
        <strain evidence="1 2">MSr12523</strain>
    </source>
</reference>
<proteinExistence type="predicted"/>
<dbReference type="Proteomes" id="UP001379533">
    <property type="component" value="Chromosome"/>
</dbReference>
<name>A0ABZ2KMQ8_9BACT</name>
<protein>
    <submittedName>
        <fullName evidence="1">C39 family peptidase</fullName>
    </submittedName>
</protein>
<gene>
    <name evidence="1" type="ORF">LZC95_19340</name>
</gene>
<organism evidence="1 2">
    <name type="scientific">Pendulispora brunnea</name>
    <dbReference type="NCBI Taxonomy" id="2905690"/>
    <lineage>
        <taxon>Bacteria</taxon>
        <taxon>Pseudomonadati</taxon>
        <taxon>Myxococcota</taxon>
        <taxon>Myxococcia</taxon>
        <taxon>Myxococcales</taxon>
        <taxon>Sorangiineae</taxon>
        <taxon>Pendulisporaceae</taxon>
        <taxon>Pendulispora</taxon>
    </lineage>
</organism>
<evidence type="ECO:0000313" key="2">
    <source>
        <dbReference type="Proteomes" id="UP001379533"/>
    </source>
</evidence>
<keyword evidence="2" id="KW-1185">Reference proteome</keyword>
<evidence type="ECO:0000313" key="1">
    <source>
        <dbReference type="EMBL" id="WXA98962.1"/>
    </source>
</evidence>